<dbReference type="InterPro" id="IPR048903">
    <property type="entry name" value="MdcG_N"/>
</dbReference>
<feature type="domain" description="Phosphoribosyl-dephospho-CoA transferase MdcG C-terminal" evidence="3">
    <location>
        <begin position="89"/>
        <end position="197"/>
    </location>
</feature>
<dbReference type="Pfam" id="PF20866">
    <property type="entry name" value="MdcG_N"/>
    <property type="match status" value="1"/>
</dbReference>
<keyword evidence="6" id="KW-1185">Reference proteome</keyword>
<dbReference type="RefSeq" id="WP_190418798.1">
    <property type="nucleotide sequence ID" value="NZ_JAAOCA010000007.1"/>
</dbReference>
<evidence type="ECO:0000313" key="5">
    <source>
        <dbReference type="EMBL" id="MBD1598450.1"/>
    </source>
</evidence>
<evidence type="ECO:0000256" key="2">
    <source>
        <dbReference type="ARBA" id="ARBA00022695"/>
    </source>
</evidence>
<comment type="caution">
    <text evidence="5">The sequence shown here is derived from an EMBL/GenBank/DDBJ whole genome shotgun (WGS) entry which is preliminary data.</text>
</comment>
<gene>
    <name evidence="5" type="primary">mdcG</name>
    <name evidence="5" type="ORF">HAQ05_07000</name>
</gene>
<proteinExistence type="predicted"/>
<keyword evidence="1" id="KW-0808">Transferase</keyword>
<evidence type="ECO:0000259" key="4">
    <source>
        <dbReference type="Pfam" id="PF20866"/>
    </source>
</evidence>
<dbReference type="Pfam" id="PF10620">
    <property type="entry name" value="MdcG"/>
    <property type="match status" value="1"/>
</dbReference>
<evidence type="ECO:0000313" key="6">
    <source>
        <dbReference type="Proteomes" id="UP000805841"/>
    </source>
</evidence>
<sequence length="220" mass="24124">MLSHWQGRRHTLVWVEPAAWRHLCERNPGAYPEQWAQAGRPVIVRRPLLQDPTGEVPLGLPLPPSLGKKRLVLTLPPRAIVAVQPPPLLADAQEHAPASWRTAIAEILAVAPQVRAFGSLAWSALTGLPYLSPTSDLDLLFELGADSEGLLDRLRRVGKVAAAAPMRIDGECVRQDGWAVNWQELADEAPEVLVKRFGPPLMQPRAAFLRGEAAPLAERL</sequence>
<protein>
    <submittedName>
        <fullName evidence="5">Malonate decarboxylase holo-[acyl-carrier-protein] synthase</fullName>
    </submittedName>
</protein>
<keyword evidence="2" id="KW-0548">Nucleotidyltransferase</keyword>
<feature type="domain" description="Phosphoribosyl-dephospho-CoA transferase MdcG N-terminal" evidence="4">
    <location>
        <begin position="8"/>
        <end position="86"/>
    </location>
</feature>
<reference evidence="5 6" key="1">
    <citation type="journal article" date="2020" name="Insects">
        <title>Bacteria Belonging to Pseudomonas typographi sp. nov. from the Bark Beetle Ips typographus Have Genomic Potential to Aid in the Host Ecology.</title>
        <authorList>
            <person name="Peral-Aranega E."/>
            <person name="Saati-Santamaria Z."/>
            <person name="Kolarik M."/>
            <person name="Rivas R."/>
            <person name="Garcia-Fraile P."/>
        </authorList>
    </citation>
    <scope>NUCLEOTIDE SEQUENCE [LARGE SCALE GENOMIC DNA]</scope>
    <source>
        <strain evidence="5 6">CA3A</strain>
    </source>
</reference>
<accession>A0ABR7YZ26</accession>
<evidence type="ECO:0000259" key="3">
    <source>
        <dbReference type="Pfam" id="PF10620"/>
    </source>
</evidence>
<dbReference type="InterPro" id="IPR049180">
    <property type="entry name" value="MdcG_C"/>
</dbReference>
<name>A0ABR7YZ26_9PSED</name>
<dbReference type="Proteomes" id="UP000805841">
    <property type="component" value="Unassembled WGS sequence"/>
</dbReference>
<dbReference type="EMBL" id="JAAOCA010000007">
    <property type="protein sequence ID" value="MBD1598450.1"/>
    <property type="molecule type" value="Genomic_DNA"/>
</dbReference>
<organism evidence="5 6">
    <name type="scientific">Pseudomonas typographi</name>
    <dbReference type="NCBI Taxonomy" id="2715964"/>
    <lineage>
        <taxon>Bacteria</taxon>
        <taxon>Pseudomonadati</taxon>
        <taxon>Pseudomonadota</taxon>
        <taxon>Gammaproteobacteria</taxon>
        <taxon>Pseudomonadales</taxon>
        <taxon>Pseudomonadaceae</taxon>
        <taxon>Pseudomonas</taxon>
    </lineage>
</organism>
<evidence type="ECO:0000256" key="1">
    <source>
        <dbReference type="ARBA" id="ARBA00022679"/>
    </source>
</evidence>
<dbReference type="InterPro" id="IPR017557">
    <property type="entry name" value="Holo-ACP_synthase"/>
</dbReference>
<dbReference type="NCBIfam" id="TIGR03135">
    <property type="entry name" value="malonate_mdcG"/>
    <property type="match status" value="1"/>
</dbReference>